<sequence>MPPLCGMHAFFCTCALLSSSSLSLCARE</sequence>
<accession>A0A0E9UQ43</accession>
<proteinExistence type="predicted"/>
<name>A0A0E9UQ43_ANGAN</name>
<evidence type="ECO:0000313" key="1">
    <source>
        <dbReference type="EMBL" id="JAH67866.1"/>
    </source>
</evidence>
<reference evidence="1" key="1">
    <citation type="submission" date="2014-11" db="EMBL/GenBank/DDBJ databases">
        <authorList>
            <person name="Amaro Gonzalez C."/>
        </authorList>
    </citation>
    <scope>NUCLEOTIDE SEQUENCE</scope>
</reference>
<organism evidence="1">
    <name type="scientific">Anguilla anguilla</name>
    <name type="common">European freshwater eel</name>
    <name type="synonym">Muraena anguilla</name>
    <dbReference type="NCBI Taxonomy" id="7936"/>
    <lineage>
        <taxon>Eukaryota</taxon>
        <taxon>Metazoa</taxon>
        <taxon>Chordata</taxon>
        <taxon>Craniata</taxon>
        <taxon>Vertebrata</taxon>
        <taxon>Euteleostomi</taxon>
        <taxon>Actinopterygii</taxon>
        <taxon>Neopterygii</taxon>
        <taxon>Teleostei</taxon>
        <taxon>Anguilliformes</taxon>
        <taxon>Anguillidae</taxon>
        <taxon>Anguilla</taxon>
    </lineage>
</organism>
<dbReference type="EMBL" id="GBXM01040711">
    <property type="protein sequence ID" value="JAH67866.1"/>
    <property type="molecule type" value="Transcribed_RNA"/>
</dbReference>
<protein>
    <submittedName>
        <fullName evidence="1">Uncharacterized protein</fullName>
    </submittedName>
</protein>
<dbReference type="AlphaFoldDB" id="A0A0E9UQ43"/>
<reference evidence="1" key="2">
    <citation type="journal article" date="2015" name="Fish Shellfish Immunol.">
        <title>Early steps in the European eel (Anguilla anguilla)-Vibrio vulnificus interaction in the gills: Role of the RtxA13 toxin.</title>
        <authorList>
            <person name="Callol A."/>
            <person name="Pajuelo D."/>
            <person name="Ebbesson L."/>
            <person name="Teles M."/>
            <person name="MacKenzie S."/>
            <person name="Amaro C."/>
        </authorList>
    </citation>
    <scope>NUCLEOTIDE SEQUENCE</scope>
</reference>